<dbReference type="PROSITE" id="PS50994">
    <property type="entry name" value="INTEGRASE"/>
    <property type="match status" value="1"/>
</dbReference>
<dbReference type="SUPFAM" id="SSF53098">
    <property type="entry name" value="Ribonuclease H-like"/>
    <property type="match status" value="1"/>
</dbReference>
<dbReference type="Gene3D" id="1.10.340.70">
    <property type="match status" value="1"/>
</dbReference>
<evidence type="ECO:0000259" key="1">
    <source>
        <dbReference type="PROSITE" id="PS50994"/>
    </source>
</evidence>
<name>A0A8C4ZJ16_GADMO</name>
<keyword evidence="3" id="KW-1185">Reference proteome</keyword>
<proteinExistence type="predicted"/>
<dbReference type="PANTHER" id="PTHR47266">
    <property type="entry name" value="ENDONUCLEASE-RELATED"/>
    <property type="match status" value="1"/>
</dbReference>
<dbReference type="Gene3D" id="3.30.420.10">
    <property type="entry name" value="Ribonuclease H-like superfamily/Ribonuclease H"/>
    <property type="match status" value="1"/>
</dbReference>
<dbReference type="InterPro" id="IPR012337">
    <property type="entry name" value="RNaseH-like_sf"/>
</dbReference>
<dbReference type="InterPro" id="IPR041588">
    <property type="entry name" value="Integrase_H2C2"/>
</dbReference>
<dbReference type="Pfam" id="PF00665">
    <property type="entry name" value="rve"/>
    <property type="match status" value="1"/>
</dbReference>
<dbReference type="GO" id="GO:0015074">
    <property type="term" value="P:DNA integration"/>
    <property type="evidence" value="ECO:0007669"/>
    <property type="project" value="InterPro"/>
</dbReference>
<dbReference type="Pfam" id="PF17921">
    <property type="entry name" value="Integrase_H2C2"/>
    <property type="match status" value="1"/>
</dbReference>
<dbReference type="InterPro" id="IPR052160">
    <property type="entry name" value="Gypsy_RT_Integrase-like"/>
</dbReference>
<dbReference type="GO" id="GO:0003676">
    <property type="term" value="F:nucleic acid binding"/>
    <property type="evidence" value="ECO:0007669"/>
    <property type="project" value="InterPro"/>
</dbReference>
<dbReference type="InterPro" id="IPR001584">
    <property type="entry name" value="Integrase_cat-core"/>
</dbReference>
<organism evidence="2 3">
    <name type="scientific">Gadus morhua</name>
    <name type="common">Atlantic cod</name>
    <dbReference type="NCBI Taxonomy" id="8049"/>
    <lineage>
        <taxon>Eukaryota</taxon>
        <taxon>Metazoa</taxon>
        <taxon>Chordata</taxon>
        <taxon>Craniata</taxon>
        <taxon>Vertebrata</taxon>
        <taxon>Euteleostomi</taxon>
        <taxon>Actinopterygii</taxon>
        <taxon>Neopterygii</taxon>
        <taxon>Teleostei</taxon>
        <taxon>Neoteleostei</taxon>
        <taxon>Acanthomorphata</taxon>
        <taxon>Zeiogadaria</taxon>
        <taxon>Gadariae</taxon>
        <taxon>Gadiformes</taxon>
        <taxon>Gadoidei</taxon>
        <taxon>Gadidae</taxon>
        <taxon>Gadus</taxon>
    </lineage>
</organism>
<dbReference type="OMA" id="YAVKFSI"/>
<sequence>MDKRWDELFDLLSHGTFPAGYDKSQKLNLRRYASKFTLKGELYVRGRRAIKSKEDARKLFTEFHSSPIGGHTGILKTRTAMSSRFYWLGMSKVGKPSTAAQPLQCIQVSAVWDLVGIDLIGPLPKTVDGFQYILTATDYFSKWVEAFPLKTKTAAEVGRHICSIIYRHGCPKRILSDQGKEFVNEVCLNTSLCNMLAIERSVTAAYHPQTNGLDVKTSHNIKALIKLVNDKQNNWDVFLEATLFSLRSKVQTTTKHSPFLMMYGREAVFPSEVPSQDKQKQAYAKRVQKKNQNTLSYIGEEVLWFKVKRERKERKIEPGMHGCM</sequence>
<evidence type="ECO:0000313" key="2">
    <source>
        <dbReference type="Ensembl" id="ENSGMOP00000014385.2"/>
    </source>
</evidence>
<dbReference type="Proteomes" id="UP000694546">
    <property type="component" value="Chromosome 23"/>
</dbReference>
<dbReference type="InterPro" id="IPR036397">
    <property type="entry name" value="RNaseH_sf"/>
</dbReference>
<reference evidence="2" key="2">
    <citation type="submission" date="2025-09" db="UniProtKB">
        <authorList>
            <consortium name="Ensembl"/>
        </authorList>
    </citation>
    <scope>IDENTIFICATION</scope>
</reference>
<protein>
    <recommendedName>
        <fullName evidence="1">Integrase catalytic domain-containing protein</fullName>
    </recommendedName>
</protein>
<dbReference type="Ensembl" id="ENSGMOT00000014755.2">
    <property type="protein sequence ID" value="ENSGMOP00000014385.2"/>
    <property type="gene ID" value="ENSGMOG00000013456.2"/>
</dbReference>
<dbReference type="GeneTree" id="ENSGT00940000170215"/>
<accession>A0A8C4ZJ16</accession>
<evidence type="ECO:0000313" key="3">
    <source>
        <dbReference type="Proteomes" id="UP000694546"/>
    </source>
</evidence>
<dbReference type="AlphaFoldDB" id="A0A8C4ZJ16"/>
<feature type="domain" description="Integrase catalytic" evidence="1">
    <location>
        <begin position="98"/>
        <end position="266"/>
    </location>
</feature>
<reference evidence="2" key="1">
    <citation type="submission" date="2025-08" db="UniProtKB">
        <authorList>
            <consortium name="Ensembl"/>
        </authorList>
    </citation>
    <scope>IDENTIFICATION</scope>
</reference>